<reference evidence="2 3" key="1">
    <citation type="submission" date="2018-06" db="EMBL/GenBank/DDBJ databases">
        <title>Genomic Encyclopedia of Archaeal and Bacterial Type Strains, Phase II (KMG-II): from individual species to whole genera.</title>
        <authorList>
            <person name="Goeker M."/>
        </authorList>
    </citation>
    <scope>NUCLEOTIDE SEQUENCE [LARGE SCALE GENOMIC DNA]</scope>
    <source>
        <strain evidence="2 3">DSM 22009</strain>
    </source>
</reference>
<dbReference type="InterPro" id="IPR011037">
    <property type="entry name" value="Pyrv_Knase-like_insert_dom_sf"/>
</dbReference>
<sequence>MAELREMMARHARDGRVDWIGLRPARREPVSAVEVAEIAEDGLRGDHGRAGKRAVTLVQAEHFAVVASLLGIEAVEPARLRRNIVVSAINLAAFRHAPLRIGGAILRIEGPCPPCSRMEGEFGPGGYSAIRGHGGYYASVVEPGRVSPGDIVAAPD</sequence>
<dbReference type="GO" id="GO:0003824">
    <property type="term" value="F:catalytic activity"/>
    <property type="evidence" value="ECO:0007669"/>
    <property type="project" value="InterPro"/>
</dbReference>
<dbReference type="InterPro" id="IPR052716">
    <property type="entry name" value="MOSC_domain"/>
</dbReference>
<dbReference type="OrthoDB" id="1550913at2"/>
<name>A0A2W7NES3_9RHOB</name>
<dbReference type="GO" id="GO:0030151">
    <property type="term" value="F:molybdenum ion binding"/>
    <property type="evidence" value="ECO:0007669"/>
    <property type="project" value="InterPro"/>
</dbReference>
<accession>A0A2W7NES3</accession>
<protein>
    <submittedName>
        <fullName evidence="2">MOSC domain-containing protein</fullName>
    </submittedName>
</protein>
<dbReference type="Pfam" id="PF03473">
    <property type="entry name" value="MOSC"/>
    <property type="match status" value="1"/>
</dbReference>
<dbReference type="GO" id="GO:0030170">
    <property type="term" value="F:pyridoxal phosphate binding"/>
    <property type="evidence" value="ECO:0007669"/>
    <property type="project" value="InterPro"/>
</dbReference>
<dbReference type="InterPro" id="IPR005302">
    <property type="entry name" value="MoCF_Sase_C"/>
</dbReference>
<gene>
    <name evidence="2" type="ORF">LX81_02527</name>
</gene>
<dbReference type="Gene3D" id="2.40.33.20">
    <property type="entry name" value="PK beta-barrel domain-like"/>
    <property type="match status" value="1"/>
</dbReference>
<organism evidence="2 3">
    <name type="scientific">Palleronia aestuarii</name>
    <dbReference type="NCBI Taxonomy" id="568105"/>
    <lineage>
        <taxon>Bacteria</taxon>
        <taxon>Pseudomonadati</taxon>
        <taxon>Pseudomonadota</taxon>
        <taxon>Alphaproteobacteria</taxon>
        <taxon>Rhodobacterales</taxon>
        <taxon>Roseobacteraceae</taxon>
        <taxon>Palleronia</taxon>
    </lineage>
</organism>
<dbReference type="Proteomes" id="UP000248916">
    <property type="component" value="Unassembled WGS sequence"/>
</dbReference>
<dbReference type="PANTHER" id="PTHR36930:SF1">
    <property type="entry name" value="MOSC DOMAIN-CONTAINING PROTEIN"/>
    <property type="match status" value="1"/>
</dbReference>
<dbReference type="SUPFAM" id="SSF50800">
    <property type="entry name" value="PK beta-barrel domain-like"/>
    <property type="match status" value="1"/>
</dbReference>
<dbReference type="PANTHER" id="PTHR36930">
    <property type="entry name" value="METAL-SULFUR CLUSTER BIOSYNTHESIS PROTEINS YUAD-RELATED"/>
    <property type="match status" value="1"/>
</dbReference>
<dbReference type="AlphaFoldDB" id="A0A2W7NES3"/>
<keyword evidence="3" id="KW-1185">Reference proteome</keyword>
<proteinExistence type="predicted"/>
<dbReference type="EMBL" id="QKZL01000010">
    <property type="protein sequence ID" value="PZX15224.1"/>
    <property type="molecule type" value="Genomic_DNA"/>
</dbReference>
<evidence type="ECO:0000313" key="2">
    <source>
        <dbReference type="EMBL" id="PZX15224.1"/>
    </source>
</evidence>
<evidence type="ECO:0000313" key="3">
    <source>
        <dbReference type="Proteomes" id="UP000248916"/>
    </source>
</evidence>
<feature type="domain" description="MOSC" evidence="1">
    <location>
        <begin position="30"/>
        <end position="155"/>
    </location>
</feature>
<dbReference type="PROSITE" id="PS51340">
    <property type="entry name" value="MOSC"/>
    <property type="match status" value="1"/>
</dbReference>
<comment type="caution">
    <text evidence="2">The sequence shown here is derived from an EMBL/GenBank/DDBJ whole genome shotgun (WGS) entry which is preliminary data.</text>
</comment>
<evidence type="ECO:0000259" key="1">
    <source>
        <dbReference type="PROSITE" id="PS51340"/>
    </source>
</evidence>
<dbReference type="RefSeq" id="WP_111537660.1">
    <property type="nucleotide sequence ID" value="NZ_QKZL01000010.1"/>
</dbReference>